<comment type="caution">
    <text evidence="1">The sequence shown here is derived from an EMBL/GenBank/DDBJ whole genome shotgun (WGS) entry which is preliminary data.</text>
</comment>
<reference evidence="1" key="1">
    <citation type="submission" date="2022-02" db="EMBL/GenBank/DDBJ databases">
        <title>Plant Genome Project.</title>
        <authorList>
            <person name="Zhang R.-G."/>
        </authorList>
    </citation>
    <scope>NUCLEOTIDE SEQUENCE</scope>
    <source>
        <strain evidence="1">AT1</strain>
    </source>
</reference>
<protein>
    <submittedName>
        <fullName evidence="1">Uncharacterized protein</fullName>
    </submittedName>
</protein>
<proteinExistence type="predicted"/>
<evidence type="ECO:0000313" key="2">
    <source>
        <dbReference type="Proteomes" id="UP001062846"/>
    </source>
</evidence>
<name>A0ACC0MWX0_RHOML</name>
<accession>A0ACC0MWX0</accession>
<dbReference type="Proteomes" id="UP001062846">
    <property type="component" value="Chromosome 7"/>
</dbReference>
<gene>
    <name evidence="1" type="ORF">RHMOL_Rhmol07G0014600</name>
</gene>
<evidence type="ECO:0000313" key="1">
    <source>
        <dbReference type="EMBL" id="KAI8545076.1"/>
    </source>
</evidence>
<organism evidence="1 2">
    <name type="scientific">Rhododendron molle</name>
    <name type="common">Chinese azalea</name>
    <name type="synonym">Azalea mollis</name>
    <dbReference type="NCBI Taxonomy" id="49168"/>
    <lineage>
        <taxon>Eukaryota</taxon>
        <taxon>Viridiplantae</taxon>
        <taxon>Streptophyta</taxon>
        <taxon>Embryophyta</taxon>
        <taxon>Tracheophyta</taxon>
        <taxon>Spermatophyta</taxon>
        <taxon>Magnoliopsida</taxon>
        <taxon>eudicotyledons</taxon>
        <taxon>Gunneridae</taxon>
        <taxon>Pentapetalae</taxon>
        <taxon>asterids</taxon>
        <taxon>Ericales</taxon>
        <taxon>Ericaceae</taxon>
        <taxon>Ericoideae</taxon>
        <taxon>Rhodoreae</taxon>
        <taxon>Rhododendron</taxon>
    </lineage>
</organism>
<keyword evidence="2" id="KW-1185">Reference proteome</keyword>
<sequence length="503" mass="55795">MTTHITHHSSQTKLNWTNVNCEILKSAMERETSKIHVVLLPFPAFGHMMPFHQLAIALAEAGVYVSYILTPLNTLRLPKPPQNLSPKISFVSLPLPIPDLSPLPEGAEATVDLISGGWELIKDFELLQKPLEKFVLEHSPDWLVIDFFTSAWGTDVGKDCGVPVLAFSPFSAATCLFWGPPEYLTGDGQKRVRSSPESLTKPPEWVAFPSSVAYHNFEAADGALLKGLYEDNATGISLAKRFAKIINASQAVAIRSSRELGGEYLSLYAKLIGKPAIPVGLLPPEKPKERQITDESWIETFKWLDQQEPRSVVFVGFGSECKLSREQVHEIAYGLEESELPFLWSIRKPIWAKDDVDVLPPGFAERSFDNKRQKVCFGWAPQREILAHPSIGGSLFHAGWGSAIEALQFGHCLVVLPFIYDQGLNARFLVEKGLAFEVERGDDGSFERSDIAKALRGAMMGKEGEGMRACSRDVAVVIGDREIHEGYIAGLVEFLKSRIEKPK</sequence>
<dbReference type="EMBL" id="CM046394">
    <property type="protein sequence ID" value="KAI8545076.1"/>
    <property type="molecule type" value="Genomic_DNA"/>
</dbReference>